<keyword evidence="2" id="KW-1185">Reference proteome</keyword>
<name>K3WP37_GLOUD</name>
<sequence>MRAKGSEGGSCATKLAGMQTNLAEQLAWIEKMPKNALQQCLNSHVINAYLQSRSVRKAGLVHEDAFAVLLG</sequence>
<organism evidence="1 2">
    <name type="scientific">Globisporangium ultimum (strain ATCC 200006 / CBS 805.95 / DAOM BR144)</name>
    <name type="common">Pythium ultimum</name>
    <dbReference type="NCBI Taxonomy" id="431595"/>
    <lineage>
        <taxon>Eukaryota</taxon>
        <taxon>Sar</taxon>
        <taxon>Stramenopiles</taxon>
        <taxon>Oomycota</taxon>
        <taxon>Peronosporomycetes</taxon>
        <taxon>Pythiales</taxon>
        <taxon>Pythiaceae</taxon>
        <taxon>Globisporangium</taxon>
    </lineage>
</organism>
<reference evidence="2" key="1">
    <citation type="journal article" date="2010" name="Genome Biol.">
        <title>Genome sequence of the necrotrophic plant pathogen Pythium ultimum reveals original pathogenicity mechanisms and effector repertoire.</title>
        <authorList>
            <person name="Levesque C.A."/>
            <person name="Brouwer H."/>
            <person name="Cano L."/>
            <person name="Hamilton J.P."/>
            <person name="Holt C."/>
            <person name="Huitema E."/>
            <person name="Raffaele S."/>
            <person name="Robideau G.P."/>
            <person name="Thines M."/>
            <person name="Win J."/>
            <person name="Zerillo M.M."/>
            <person name="Beakes G.W."/>
            <person name="Boore J.L."/>
            <person name="Busam D."/>
            <person name="Dumas B."/>
            <person name="Ferriera S."/>
            <person name="Fuerstenberg S.I."/>
            <person name="Gachon C.M."/>
            <person name="Gaulin E."/>
            <person name="Govers F."/>
            <person name="Grenville-Briggs L."/>
            <person name="Horner N."/>
            <person name="Hostetler J."/>
            <person name="Jiang R.H."/>
            <person name="Johnson J."/>
            <person name="Krajaejun T."/>
            <person name="Lin H."/>
            <person name="Meijer H.J."/>
            <person name="Moore B."/>
            <person name="Morris P."/>
            <person name="Phuntmart V."/>
            <person name="Puiu D."/>
            <person name="Shetty J."/>
            <person name="Stajich J.E."/>
            <person name="Tripathy S."/>
            <person name="Wawra S."/>
            <person name="van West P."/>
            <person name="Whitty B.R."/>
            <person name="Coutinho P.M."/>
            <person name="Henrissat B."/>
            <person name="Martin F."/>
            <person name="Thomas P.D."/>
            <person name="Tyler B.M."/>
            <person name="De Vries R.P."/>
            <person name="Kamoun S."/>
            <person name="Yandell M."/>
            <person name="Tisserat N."/>
            <person name="Buell C.R."/>
        </authorList>
    </citation>
    <scope>NUCLEOTIDE SEQUENCE</scope>
    <source>
        <strain evidence="2">DAOM:BR144</strain>
    </source>
</reference>
<reference evidence="1" key="3">
    <citation type="submission" date="2015-02" db="UniProtKB">
        <authorList>
            <consortium name="EnsemblProtists"/>
        </authorList>
    </citation>
    <scope>IDENTIFICATION</scope>
    <source>
        <strain evidence="1">DAOM BR144</strain>
    </source>
</reference>
<accession>K3WP37</accession>
<dbReference type="HOGENOM" id="CLU_2745658_0_0_1"/>
<dbReference type="Proteomes" id="UP000019132">
    <property type="component" value="Unassembled WGS sequence"/>
</dbReference>
<reference evidence="2" key="2">
    <citation type="submission" date="2010-04" db="EMBL/GenBank/DDBJ databases">
        <authorList>
            <person name="Buell R."/>
            <person name="Hamilton J."/>
            <person name="Hostetler J."/>
        </authorList>
    </citation>
    <scope>NUCLEOTIDE SEQUENCE [LARGE SCALE GENOMIC DNA]</scope>
    <source>
        <strain evidence="2">DAOM:BR144</strain>
    </source>
</reference>
<dbReference type="EMBL" id="GL376635">
    <property type="status" value="NOT_ANNOTATED_CDS"/>
    <property type="molecule type" value="Genomic_DNA"/>
</dbReference>
<dbReference type="VEuPathDB" id="FungiDB:PYU1_G006716"/>
<protein>
    <submittedName>
        <fullName evidence="1">Uncharacterized protein</fullName>
    </submittedName>
</protein>
<dbReference type="InParanoid" id="K3WP37"/>
<proteinExistence type="predicted"/>
<evidence type="ECO:0000313" key="1">
    <source>
        <dbReference type="EnsemblProtists" id="PYU1_T006729"/>
    </source>
</evidence>
<dbReference type="STRING" id="431595.K3WP37"/>
<dbReference type="EnsemblProtists" id="PYU1_T006729">
    <property type="protein sequence ID" value="PYU1_T006729"/>
    <property type="gene ID" value="PYU1_G006716"/>
</dbReference>
<dbReference type="AlphaFoldDB" id="K3WP37"/>
<evidence type="ECO:0000313" key="2">
    <source>
        <dbReference type="Proteomes" id="UP000019132"/>
    </source>
</evidence>